<dbReference type="Pfam" id="PF01853">
    <property type="entry name" value="MOZ_SAS"/>
    <property type="match status" value="1"/>
</dbReference>
<feature type="active site" description="Proton donor/acceptor" evidence="5">
    <location>
        <position position="289"/>
    </location>
</feature>
<dbReference type="GO" id="GO:0006355">
    <property type="term" value="P:regulation of DNA-templated transcription"/>
    <property type="evidence" value="ECO:0007669"/>
    <property type="project" value="InterPro"/>
</dbReference>
<keyword evidence="3" id="KW-0808">Transferase</keyword>
<dbReference type="EMBL" id="CATQJL010000305">
    <property type="protein sequence ID" value="CAJ0603198.1"/>
    <property type="molecule type" value="Genomic_DNA"/>
</dbReference>
<dbReference type="CDD" id="cd04301">
    <property type="entry name" value="NAT_SF"/>
    <property type="match status" value="1"/>
</dbReference>
<feature type="domain" description="MYST-type HAT" evidence="6">
    <location>
        <begin position="110"/>
        <end position="394"/>
    </location>
</feature>
<evidence type="ECO:0000256" key="4">
    <source>
        <dbReference type="ARBA" id="ARBA00022990"/>
    </source>
</evidence>
<dbReference type="InterPro" id="IPR025995">
    <property type="entry name" value="Tudor-knot"/>
</dbReference>
<dbReference type="InterPro" id="IPR002717">
    <property type="entry name" value="HAT_MYST-type"/>
</dbReference>
<dbReference type="SUPFAM" id="SSF54160">
    <property type="entry name" value="Chromo domain-like"/>
    <property type="match status" value="1"/>
</dbReference>
<dbReference type="Gene3D" id="3.30.60.60">
    <property type="entry name" value="N-acetyl transferase-like"/>
    <property type="match status" value="1"/>
</dbReference>
<accession>A0AA36MAA3</accession>
<protein>
    <recommendedName>
        <fullName evidence="2">histone acetyltransferase</fullName>
        <ecNumber evidence="2">2.3.1.48</ecNumber>
    </recommendedName>
</protein>
<evidence type="ECO:0000256" key="2">
    <source>
        <dbReference type="ARBA" id="ARBA00013184"/>
    </source>
</evidence>
<sequence>MPVPDGEQVVIGGSYLVRGRRGRWRGATVLDKRQQKTGTVECYVHFDGDDRRLDQWVDLAKVKPRSQRYRSALTRCESREKRIRKIKDASPVSYIIDYSNVLEEEHKEVTKVKYIEVIRFGEFEIDTWYVSPYPDEYGREKYLYICEFCFLYFRHERAFRMHLSSCNARHPPGREIYRDIMEGIAVFEIDGEIEKMYCQCLCLFSKLFMDHKTIYFGVSGFLFYVLCELNQAGDVRPVGYFSKERGCADDLNLSCILIFPPFQRRGYGSFLIQLSYELSRRENIQGSPEKPLSDLGLASYRHYWAYRIVDHLSGLMDTSWIRVSELAGILGMQVEDVVDTLEWLHLYDPTLISETPEDIEPWVFVYIKKLELLRKTVARPPRLTLNARMLHWRPNKM</sequence>
<dbReference type="Pfam" id="PF11717">
    <property type="entry name" value="Tudor-knot"/>
    <property type="match status" value="1"/>
</dbReference>
<proteinExistence type="inferred from homology"/>
<dbReference type="Gene3D" id="3.40.630.30">
    <property type="match status" value="1"/>
</dbReference>
<dbReference type="SUPFAM" id="SSF55729">
    <property type="entry name" value="Acyl-CoA N-acyltransferases (Nat)"/>
    <property type="match status" value="1"/>
</dbReference>
<comment type="caution">
    <text evidence="7">The sequence shown here is derived from an EMBL/GenBank/DDBJ whole genome shotgun (WGS) entry which is preliminary data.</text>
</comment>
<dbReference type="PANTHER" id="PTHR10615">
    <property type="entry name" value="HISTONE ACETYLTRANSFERASE"/>
    <property type="match status" value="1"/>
</dbReference>
<dbReference type="InterPro" id="IPR016181">
    <property type="entry name" value="Acyl_CoA_acyltransferase"/>
</dbReference>
<dbReference type="InterPro" id="IPR040706">
    <property type="entry name" value="Zf-MYST"/>
</dbReference>
<dbReference type="AlphaFoldDB" id="A0AA36MAA3"/>
<name>A0AA36MAA3_CYLNA</name>
<dbReference type="GO" id="GO:0004402">
    <property type="term" value="F:histone acetyltransferase activity"/>
    <property type="evidence" value="ECO:0007669"/>
    <property type="project" value="InterPro"/>
</dbReference>
<evidence type="ECO:0000256" key="5">
    <source>
        <dbReference type="PIRSR" id="PIRSR602717-51"/>
    </source>
</evidence>
<keyword evidence="4" id="KW-0007">Acetylation</keyword>
<evidence type="ECO:0000259" key="6">
    <source>
        <dbReference type="PROSITE" id="PS51726"/>
    </source>
</evidence>
<dbReference type="InterPro" id="IPR016197">
    <property type="entry name" value="Chromo-like_dom_sf"/>
</dbReference>
<evidence type="ECO:0000256" key="3">
    <source>
        <dbReference type="ARBA" id="ARBA00022679"/>
    </source>
</evidence>
<reference evidence="7" key="1">
    <citation type="submission" date="2023-07" db="EMBL/GenBank/DDBJ databases">
        <authorList>
            <consortium name="CYATHOMIX"/>
        </authorList>
    </citation>
    <scope>NUCLEOTIDE SEQUENCE</scope>
    <source>
        <strain evidence="7">N/A</strain>
    </source>
</reference>
<dbReference type="PROSITE" id="PS51726">
    <property type="entry name" value="MYST_HAT"/>
    <property type="match status" value="1"/>
</dbReference>
<dbReference type="Proteomes" id="UP001176961">
    <property type="component" value="Unassembled WGS sequence"/>
</dbReference>
<dbReference type="Pfam" id="PF17772">
    <property type="entry name" value="zf-MYST"/>
    <property type="match status" value="1"/>
</dbReference>
<keyword evidence="8" id="KW-1185">Reference proteome</keyword>
<evidence type="ECO:0000313" key="7">
    <source>
        <dbReference type="EMBL" id="CAJ0603198.1"/>
    </source>
</evidence>
<dbReference type="EC" id="2.3.1.48" evidence="2"/>
<comment type="similarity">
    <text evidence="1">Belongs to the MYST (SAS/MOZ) family.</text>
</comment>
<dbReference type="Gene3D" id="2.30.30.140">
    <property type="match status" value="1"/>
</dbReference>
<organism evidence="7 8">
    <name type="scientific">Cylicocyclus nassatus</name>
    <name type="common">Nematode worm</name>
    <dbReference type="NCBI Taxonomy" id="53992"/>
    <lineage>
        <taxon>Eukaryota</taxon>
        <taxon>Metazoa</taxon>
        <taxon>Ecdysozoa</taxon>
        <taxon>Nematoda</taxon>
        <taxon>Chromadorea</taxon>
        <taxon>Rhabditida</taxon>
        <taxon>Rhabditina</taxon>
        <taxon>Rhabditomorpha</taxon>
        <taxon>Strongyloidea</taxon>
        <taxon>Strongylidae</taxon>
        <taxon>Cylicocyclus</taxon>
    </lineage>
</organism>
<dbReference type="InterPro" id="IPR036388">
    <property type="entry name" value="WH-like_DNA-bd_sf"/>
</dbReference>
<gene>
    <name evidence="7" type="ORF">CYNAS_LOCUS15181</name>
</gene>
<dbReference type="InterPro" id="IPR050603">
    <property type="entry name" value="MYST_HAT"/>
</dbReference>
<dbReference type="FunFam" id="3.30.60.60:FF:000001">
    <property type="entry name" value="Histone acetyltransferase"/>
    <property type="match status" value="1"/>
</dbReference>
<dbReference type="Gene3D" id="1.10.10.10">
    <property type="entry name" value="Winged helix-like DNA-binding domain superfamily/Winged helix DNA-binding domain"/>
    <property type="match status" value="1"/>
</dbReference>
<evidence type="ECO:0000313" key="8">
    <source>
        <dbReference type="Proteomes" id="UP001176961"/>
    </source>
</evidence>
<evidence type="ECO:0000256" key="1">
    <source>
        <dbReference type="ARBA" id="ARBA00010107"/>
    </source>
</evidence>